<comment type="caution">
    <text evidence="16">The sequence shown here is derived from an EMBL/GenBank/DDBJ whole genome shotgun (WGS) entry which is preliminary data.</text>
</comment>
<dbReference type="CDD" id="cd22582">
    <property type="entry name" value="BRcat_RBR_unk"/>
    <property type="match status" value="1"/>
</dbReference>
<feature type="domain" description="RING-type" evidence="14">
    <location>
        <begin position="133"/>
        <end position="183"/>
    </location>
</feature>
<dbReference type="Pfam" id="PF00097">
    <property type="entry name" value="zf-C3HC4"/>
    <property type="match status" value="1"/>
</dbReference>
<evidence type="ECO:0000256" key="10">
    <source>
        <dbReference type="ARBA" id="ARBA00022786"/>
    </source>
</evidence>
<dbReference type="InterPro" id="IPR017907">
    <property type="entry name" value="Znf_RING_CS"/>
</dbReference>
<comment type="cofactor">
    <cofactor evidence="2">
        <name>Zn(2+)</name>
        <dbReference type="ChEBI" id="CHEBI:29105"/>
    </cofactor>
</comment>
<evidence type="ECO:0000256" key="1">
    <source>
        <dbReference type="ARBA" id="ARBA00001798"/>
    </source>
</evidence>
<dbReference type="Gene3D" id="1.20.120.1750">
    <property type="match status" value="1"/>
</dbReference>
<evidence type="ECO:0000256" key="9">
    <source>
        <dbReference type="ARBA" id="ARBA00022771"/>
    </source>
</evidence>
<evidence type="ECO:0000259" key="15">
    <source>
        <dbReference type="PROSITE" id="PS51873"/>
    </source>
</evidence>
<dbReference type="EMBL" id="JABTTQ020000010">
    <property type="protein sequence ID" value="KAK6147948.1"/>
    <property type="molecule type" value="Genomic_DNA"/>
</dbReference>
<feature type="compositionally biased region" description="Basic and acidic residues" evidence="13">
    <location>
        <begin position="1"/>
        <end position="12"/>
    </location>
</feature>
<evidence type="ECO:0000259" key="14">
    <source>
        <dbReference type="PROSITE" id="PS50089"/>
    </source>
</evidence>
<evidence type="ECO:0000256" key="6">
    <source>
        <dbReference type="ARBA" id="ARBA00022679"/>
    </source>
</evidence>
<comment type="catalytic activity">
    <reaction evidence="1">
        <text>[E2 ubiquitin-conjugating enzyme]-S-ubiquitinyl-L-cysteine + [acceptor protein]-L-lysine = [E2 ubiquitin-conjugating enzyme]-L-cysteine + [acceptor protein]-N(6)-ubiquitinyl-L-lysine.</text>
        <dbReference type="EC" id="2.3.2.31"/>
    </reaction>
</comment>
<evidence type="ECO:0000256" key="13">
    <source>
        <dbReference type="SAM" id="MobiDB-lite"/>
    </source>
</evidence>
<dbReference type="InterPro" id="IPR002867">
    <property type="entry name" value="IBR_dom"/>
</dbReference>
<dbReference type="SUPFAM" id="SSF57850">
    <property type="entry name" value="RING/U-box"/>
    <property type="match status" value="3"/>
</dbReference>
<dbReference type="PROSITE" id="PS50089">
    <property type="entry name" value="ZF_RING_2"/>
    <property type="match status" value="1"/>
</dbReference>
<evidence type="ECO:0000256" key="3">
    <source>
        <dbReference type="ARBA" id="ARBA00003976"/>
    </source>
</evidence>
<keyword evidence="17" id="KW-1185">Reference proteome</keyword>
<evidence type="ECO:0000256" key="4">
    <source>
        <dbReference type="ARBA" id="ARBA00005884"/>
    </source>
</evidence>
<evidence type="ECO:0000256" key="2">
    <source>
        <dbReference type="ARBA" id="ARBA00001947"/>
    </source>
</evidence>
<keyword evidence="10" id="KW-0833">Ubl conjugation pathway</keyword>
<feature type="region of interest" description="Disordered" evidence="13">
    <location>
        <begin position="93"/>
        <end position="128"/>
    </location>
</feature>
<dbReference type="PROSITE" id="PS51873">
    <property type="entry name" value="TRIAD"/>
    <property type="match status" value="1"/>
</dbReference>
<dbReference type="SMART" id="SM00647">
    <property type="entry name" value="IBR"/>
    <property type="match status" value="1"/>
</dbReference>
<evidence type="ECO:0000256" key="7">
    <source>
        <dbReference type="ARBA" id="ARBA00022723"/>
    </source>
</evidence>
<accession>A0ABR0WM66</accession>
<evidence type="ECO:0000256" key="12">
    <source>
        <dbReference type="PROSITE-ProRule" id="PRU00175"/>
    </source>
</evidence>
<dbReference type="InterPro" id="IPR013083">
    <property type="entry name" value="Znf_RING/FYVE/PHD"/>
</dbReference>
<evidence type="ECO:0000256" key="8">
    <source>
        <dbReference type="ARBA" id="ARBA00022737"/>
    </source>
</evidence>
<gene>
    <name evidence="16" type="ORF">DH2020_018860</name>
</gene>
<dbReference type="EC" id="2.3.2.31" evidence="5"/>
<dbReference type="InterPro" id="IPR001841">
    <property type="entry name" value="Znf_RING"/>
</dbReference>
<feature type="compositionally biased region" description="Polar residues" evidence="13">
    <location>
        <begin position="101"/>
        <end position="113"/>
    </location>
</feature>
<dbReference type="InterPro" id="IPR031127">
    <property type="entry name" value="E3_UB_ligase_RBR"/>
</dbReference>
<reference evidence="16 17" key="1">
    <citation type="journal article" date="2021" name="Comput. Struct. Biotechnol. J.">
        <title>De novo genome assembly of the potent medicinal plant Rehmannia glutinosa using nanopore technology.</title>
        <authorList>
            <person name="Ma L."/>
            <person name="Dong C."/>
            <person name="Song C."/>
            <person name="Wang X."/>
            <person name="Zheng X."/>
            <person name="Niu Y."/>
            <person name="Chen S."/>
            <person name="Feng W."/>
        </authorList>
    </citation>
    <scope>NUCLEOTIDE SEQUENCE [LARGE SCALE GENOMIC DNA]</scope>
    <source>
        <strain evidence="16">DH-2019</strain>
    </source>
</reference>
<keyword evidence="11" id="KW-0862">Zinc</keyword>
<feature type="domain" description="RING-type" evidence="15">
    <location>
        <begin position="129"/>
        <end position="349"/>
    </location>
</feature>
<name>A0ABR0WM66_REHGL</name>
<keyword evidence="6" id="KW-0808">Transferase</keyword>
<evidence type="ECO:0000256" key="11">
    <source>
        <dbReference type="ARBA" id="ARBA00022833"/>
    </source>
</evidence>
<feature type="region of interest" description="Disordered" evidence="13">
    <location>
        <begin position="1"/>
        <end position="28"/>
    </location>
</feature>
<keyword evidence="8" id="KW-0677">Repeat</keyword>
<dbReference type="PANTHER" id="PTHR11685">
    <property type="entry name" value="RBR FAMILY RING FINGER AND IBR DOMAIN-CONTAINING"/>
    <property type="match status" value="1"/>
</dbReference>
<evidence type="ECO:0000313" key="16">
    <source>
        <dbReference type="EMBL" id="KAK6147948.1"/>
    </source>
</evidence>
<dbReference type="InterPro" id="IPR044066">
    <property type="entry name" value="TRIAD_supradom"/>
</dbReference>
<dbReference type="Gene3D" id="3.30.40.10">
    <property type="entry name" value="Zinc/RING finger domain, C3HC4 (zinc finger)"/>
    <property type="match status" value="1"/>
</dbReference>
<evidence type="ECO:0000256" key="5">
    <source>
        <dbReference type="ARBA" id="ARBA00012251"/>
    </source>
</evidence>
<evidence type="ECO:0000313" key="17">
    <source>
        <dbReference type="Proteomes" id="UP001318860"/>
    </source>
</evidence>
<keyword evidence="7" id="KW-0479">Metal-binding</keyword>
<comment type="similarity">
    <text evidence="4">Belongs to the RBR family. Ariadne subfamily.</text>
</comment>
<dbReference type="InterPro" id="IPR018957">
    <property type="entry name" value="Znf_C3HC4_RING-type"/>
</dbReference>
<sequence length="349" mass="39426">MKGIKRRTEEHSPSSPPPNKCSKTEKFSKNMDTQSVAALSRDDFSLHFLIDRSKKFQDDDDDDMIIMSDAKYAEELIFQEALMASFINPTTPLPINDDSAPENQVFESSSQKGTMEIGESSSSSSSSSSDFLCEICAETKENDQIFAVQKCNHKFCTECIAKHIAVKIQKTPISENARWFSCPGLDCEGVLEIETCLNIVPKEVLSMWGDAICESMISASQKFYCPYKDCSALLENDGEVIIRESECPFCRRLFCAQCKVPWHSGVGCDEFWKLSESERGREDLMVHELAKLKKWQRCPQCKFFVDKMEGCLHMTCSVGVDINFVMHAEQNGDQFTMKVASDDAELLKF</sequence>
<keyword evidence="9 12" id="KW-0863">Zinc-finger</keyword>
<dbReference type="PROSITE" id="PS00518">
    <property type="entry name" value="ZF_RING_1"/>
    <property type="match status" value="1"/>
</dbReference>
<dbReference type="Pfam" id="PF01485">
    <property type="entry name" value="IBR"/>
    <property type="match status" value="1"/>
</dbReference>
<protein>
    <recommendedName>
        <fullName evidence="5">RBR-type E3 ubiquitin transferase</fullName>
        <ecNumber evidence="5">2.3.2.31</ecNumber>
    </recommendedName>
</protein>
<proteinExistence type="inferred from homology"/>
<organism evidence="16 17">
    <name type="scientific">Rehmannia glutinosa</name>
    <name type="common">Chinese foxglove</name>
    <dbReference type="NCBI Taxonomy" id="99300"/>
    <lineage>
        <taxon>Eukaryota</taxon>
        <taxon>Viridiplantae</taxon>
        <taxon>Streptophyta</taxon>
        <taxon>Embryophyta</taxon>
        <taxon>Tracheophyta</taxon>
        <taxon>Spermatophyta</taxon>
        <taxon>Magnoliopsida</taxon>
        <taxon>eudicotyledons</taxon>
        <taxon>Gunneridae</taxon>
        <taxon>Pentapetalae</taxon>
        <taxon>asterids</taxon>
        <taxon>lamiids</taxon>
        <taxon>Lamiales</taxon>
        <taxon>Orobanchaceae</taxon>
        <taxon>Rehmannieae</taxon>
        <taxon>Rehmannia</taxon>
    </lineage>
</organism>
<dbReference type="Proteomes" id="UP001318860">
    <property type="component" value="Unassembled WGS sequence"/>
</dbReference>
<comment type="function">
    <text evidence="3">Might act as an E3 ubiquitin-protein ligase, or as part of E3 complex, which accepts ubiquitin from specific E2 ubiquitin-conjugating enzymes and then transfers it to substrates.</text>
</comment>